<keyword evidence="6" id="KW-1185">Reference proteome</keyword>
<dbReference type="Pfam" id="PF07635">
    <property type="entry name" value="PSCyt1"/>
    <property type="match status" value="1"/>
</dbReference>
<dbReference type="GO" id="GO:0009055">
    <property type="term" value="F:electron transfer activity"/>
    <property type="evidence" value="ECO:0007669"/>
    <property type="project" value="InterPro"/>
</dbReference>
<dbReference type="Proteomes" id="UP000319576">
    <property type="component" value="Chromosome"/>
</dbReference>
<feature type="region of interest" description="Disordered" evidence="1">
    <location>
        <begin position="415"/>
        <end position="435"/>
    </location>
</feature>
<dbReference type="AlphaFoldDB" id="A0A517XZY6"/>
<dbReference type="KEGG" id="uli:ETAA1_50650"/>
<feature type="domain" description="Cytochrome C Planctomycete-type" evidence="4">
    <location>
        <begin position="40"/>
        <end position="96"/>
    </location>
</feature>
<evidence type="ECO:0000313" key="6">
    <source>
        <dbReference type="Proteomes" id="UP000319576"/>
    </source>
</evidence>
<dbReference type="SUPFAM" id="SSF46626">
    <property type="entry name" value="Cytochrome c"/>
    <property type="match status" value="1"/>
</dbReference>
<reference evidence="5 6" key="1">
    <citation type="submission" date="2019-02" db="EMBL/GenBank/DDBJ databases">
        <title>Deep-cultivation of Planctomycetes and their phenomic and genomic characterization uncovers novel biology.</title>
        <authorList>
            <person name="Wiegand S."/>
            <person name="Jogler M."/>
            <person name="Boedeker C."/>
            <person name="Pinto D."/>
            <person name="Vollmers J."/>
            <person name="Rivas-Marin E."/>
            <person name="Kohn T."/>
            <person name="Peeters S.H."/>
            <person name="Heuer A."/>
            <person name="Rast P."/>
            <person name="Oberbeckmann S."/>
            <person name="Bunk B."/>
            <person name="Jeske O."/>
            <person name="Meyerdierks A."/>
            <person name="Storesund J.E."/>
            <person name="Kallscheuer N."/>
            <person name="Luecker S."/>
            <person name="Lage O.M."/>
            <person name="Pohl T."/>
            <person name="Merkel B.J."/>
            <person name="Hornburger P."/>
            <person name="Mueller R.-W."/>
            <person name="Bruemmer F."/>
            <person name="Labrenz M."/>
            <person name="Spormann A.M."/>
            <person name="Op den Camp H."/>
            <person name="Overmann J."/>
            <person name="Amann R."/>
            <person name="Jetten M.S.M."/>
            <person name="Mascher T."/>
            <person name="Medema M.H."/>
            <person name="Devos D.P."/>
            <person name="Kaster A.-K."/>
            <person name="Ovreas L."/>
            <person name="Rohde M."/>
            <person name="Galperin M.Y."/>
            <person name="Jogler C."/>
        </authorList>
    </citation>
    <scope>NUCLEOTIDE SEQUENCE [LARGE SCALE GENOMIC DNA]</scope>
    <source>
        <strain evidence="5 6">ETA_A1</strain>
    </source>
</reference>
<feature type="domain" description="DUF1549" evidence="2">
    <location>
        <begin position="155"/>
        <end position="360"/>
    </location>
</feature>
<dbReference type="InterPro" id="IPR011429">
    <property type="entry name" value="Cyt_c_Planctomycete-type"/>
</dbReference>
<gene>
    <name evidence="5" type="ORF">ETAA1_50650</name>
</gene>
<dbReference type="PANTHER" id="PTHR35889:SF3">
    <property type="entry name" value="F-BOX DOMAIN-CONTAINING PROTEIN"/>
    <property type="match status" value="1"/>
</dbReference>
<dbReference type="Pfam" id="PF07587">
    <property type="entry name" value="PSD1"/>
    <property type="match status" value="1"/>
</dbReference>
<feature type="domain" description="DUF1553" evidence="3">
    <location>
        <begin position="469"/>
        <end position="731"/>
    </location>
</feature>
<evidence type="ECO:0000259" key="2">
    <source>
        <dbReference type="Pfam" id="PF07583"/>
    </source>
</evidence>
<dbReference type="InterPro" id="IPR011444">
    <property type="entry name" value="DUF1549"/>
</dbReference>
<organism evidence="5 6">
    <name type="scientific">Urbifossiella limnaea</name>
    <dbReference type="NCBI Taxonomy" id="2528023"/>
    <lineage>
        <taxon>Bacteria</taxon>
        <taxon>Pseudomonadati</taxon>
        <taxon>Planctomycetota</taxon>
        <taxon>Planctomycetia</taxon>
        <taxon>Gemmatales</taxon>
        <taxon>Gemmataceae</taxon>
        <taxon>Urbifossiella</taxon>
    </lineage>
</organism>
<name>A0A517XZY6_9BACT</name>
<evidence type="ECO:0000259" key="4">
    <source>
        <dbReference type="Pfam" id="PF07635"/>
    </source>
</evidence>
<protein>
    <submittedName>
        <fullName evidence="5">Planctomycete cytochrome C</fullName>
    </submittedName>
</protein>
<evidence type="ECO:0000313" key="5">
    <source>
        <dbReference type="EMBL" id="QDU23074.1"/>
    </source>
</evidence>
<dbReference type="RefSeq" id="WP_145243178.1">
    <property type="nucleotide sequence ID" value="NZ_CP036273.1"/>
</dbReference>
<dbReference type="PANTHER" id="PTHR35889">
    <property type="entry name" value="CYCLOINULO-OLIGOSACCHARIDE FRUCTANOTRANSFERASE-RELATED"/>
    <property type="match status" value="1"/>
</dbReference>
<dbReference type="EMBL" id="CP036273">
    <property type="protein sequence ID" value="QDU23074.1"/>
    <property type="molecule type" value="Genomic_DNA"/>
</dbReference>
<evidence type="ECO:0000256" key="1">
    <source>
        <dbReference type="SAM" id="MobiDB-lite"/>
    </source>
</evidence>
<dbReference type="InterPro" id="IPR022655">
    <property type="entry name" value="DUF1553"/>
</dbReference>
<evidence type="ECO:0000259" key="3">
    <source>
        <dbReference type="Pfam" id="PF07587"/>
    </source>
</evidence>
<dbReference type="GO" id="GO:0020037">
    <property type="term" value="F:heme binding"/>
    <property type="evidence" value="ECO:0007669"/>
    <property type="project" value="InterPro"/>
</dbReference>
<accession>A0A517XZY6</accession>
<sequence>MLRLLPLLALVSAEPPALPPASAAKVDFDRDVRPILAAHCVGCHGPDKQKGGFRLDDRKSLLDGGNGGAAVVVGKSAESRLIHAVAGVGADAKMPPGKNAPLTAAQVGVLRAWIDGGAPWAGGAVAAQASGPPRPTHWAFVRPTRPAVPGIAPNPIDAFILARLRRDGLTPNPEADRATLLRRVTFDLTGLPPTPDELAAFLADATPEAYLTVVNRLLASPHFGERWGRHWLDLARYADSDGYEKDTGRPFAWRYRDYVIRAFNADLPYDRFTVEQLAGDLLPAPTQEQRIATGFHRNTLTNKEGGADPEEFRVAACVDRVNTTATVWLGLTVGCAQCHDHKYDAISQREFYQLLAFFNSDREADIPAPLPGEEETLKPRRAAFDAEAAKLTAAVAEGKAKNLPAAELAKRQKAAADHAKKAPAPTPAMTLALGPPRPTHVMIRGDFLRKGVRVEPGHLSAVGGGAGATRLDLARWLVAAENPLTARVAVNWVWGKLFGRGLVGTPEDFGVQGERPTHPELLDWLACEFVAPAKGEAWSLKALIRTVVLSAAYKRSAAVTPELAARDPLNRLLARQSRLRLEAELVRDNALAVSGLLTRTVGGPSVRPPQPAGISELTYANSARWVESTGPDRYRRGLYTWYQRTSPYPQLTTFDAADGAVCTVKRERSNTPLQALTVLNDPVFVEAAQAFGKRILTETPGRSDAERVTHAVRLALGRAPTDAERTRLLRLLAEARPAAAARVVGAYQPAGVPPVDAAAWVLVARALLNLDEFVTRG</sequence>
<proteinExistence type="predicted"/>
<dbReference type="Pfam" id="PF07583">
    <property type="entry name" value="PSCyt2"/>
    <property type="match status" value="1"/>
</dbReference>
<dbReference type="OrthoDB" id="127107at2"/>
<dbReference type="InterPro" id="IPR036909">
    <property type="entry name" value="Cyt_c-like_dom_sf"/>
</dbReference>